<evidence type="ECO:0000256" key="5">
    <source>
        <dbReference type="ARBA" id="ARBA00023016"/>
    </source>
</evidence>
<comment type="subunit">
    <text evidence="3 10">Homodimer.</text>
</comment>
<keyword evidence="4 10" id="KW-0963">Cytoplasm</keyword>
<dbReference type="AlphaFoldDB" id="A0A5J4KQS5"/>
<gene>
    <name evidence="10" type="primary">grpE</name>
    <name evidence="13" type="ORF">KDW_17280</name>
</gene>
<protein>
    <recommendedName>
        <fullName evidence="8 10">Protein GrpE</fullName>
    </recommendedName>
    <alternativeName>
        <fullName evidence="9 10">HSP-70 cofactor</fullName>
    </alternativeName>
</protein>
<dbReference type="GO" id="GO:0042803">
    <property type="term" value="F:protein homodimerization activity"/>
    <property type="evidence" value="ECO:0007669"/>
    <property type="project" value="InterPro"/>
</dbReference>
<dbReference type="GO" id="GO:0051087">
    <property type="term" value="F:protein-folding chaperone binding"/>
    <property type="evidence" value="ECO:0007669"/>
    <property type="project" value="InterPro"/>
</dbReference>
<dbReference type="EMBL" id="BKZW01000001">
    <property type="protein sequence ID" value="GER87566.1"/>
    <property type="molecule type" value="Genomic_DNA"/>
</dbReference>
<dbReference type="GO" id="GO:0005737">
    <property type="term" value="C:cytoplasm"/>
    <property type="evidence" value="ECO:0007669"/>
    <property type="project" value="UniProtKB-SubCell"/>
</dbReference>
<keyword evidence="6 10" id="KW-0143">Chaperone</keyword>
<evidence type="ECO:0000256" key="10">
    <source>
        <dbReference type="HAMAP-Rule" id="MF_01151"/>
    </source>
</evidence>
<accession>A0A5J4KQS5</accession>
<dbReference type="GO" id="GO:0051082">
    <property type="term" value="F:unfolded protein binding"/>
    <property type="evidence" value="ECO:0007669"/>
    <property type="project" value="TreeGrafter"/>
</dbReference>
<dbReference type="PANTHER" id="PTHR21237:SF23">
    <property type="entry name" value="GRPE PROTEIN HOMOLOG, MITOCHONDRIAL"/>
    <property type="match status" value="1"/>
</dbReference>
<dbReference type="FunFam" id="2.30.22.10:FF:000001">
    <property type="entry name" value="Protein GrpE"/>
    <property type="match status" value="1"/>
</dbReference>
<evidence type="ECO:0000256" key="7">
    <source>
        <dbReference type="ARBA" id="ARBA00053401"/>
    </source>
</evidence>
<evidence type="ECO:0000256" key="2">
    <source>
        <dbReference type="ARBA" id="ARBA00009054"/>
    </source>
</evidence>
<dbReference type="Gene3D" id="3.90.20.20">
    <property type="match status" value="1"/>
</dbReference>
<dbReference type="GO" id="GO:0000774">
    <property type="term" value="F:adenyl-nucleotide exchange factor activity"/>
    <property type="evidence" value="ECO:0007669"/>
    <property type="project" value="InterPro"/>
</dbReference>
<dbReference type="Proteomes" id="UP000326912">
    <property type="component" value="Unassembled WGS sequence"/>
</dbReference>
<keyword evidence="5 10" id="KW-0346">Stress response</keyword>
<evidence type="ECO:0000256" key="3">
    <source>
        <dbReference type="ARBA" id="ARBA00011738"/>
    </source>
</evidence>
<keyword evidence="14" id="KW-1185">Reference proteome</keyword>
<proteinExistence type="inferred from homology"/>
<evidence type="ECO:0000256" key="9">
    <source>
        <dbReference type="ARBA" id="ARBA00076414"/>
    </source>
</evidence>
<evidence type="ECO:0000313" key="14">
    <source>
        <dbReference type="Proteomes" id="UP000326912"/>
    </source>
</evidence>
<comment type="caution">
    <text evidence="13">The sequence shown here is derived from an EMBL/GenBank/DDBJ whole genome shotgun (WGS) entry which is preliminary data.</text>
</comment>
<name>A0A5J4KQS5_9CHLR</name>
<dbReference type="Gene3D" id="2.30.22.10">
    <property type="entry name" value="Head domain of nucleotide exchange factor GrpE"/>
    <property type="match status" value="1"/>
</dbReference>
<dbReference type="InterPro" id="IPR000740">
    <property type="entry name" value="GrpE"/>
</dbReference>
<comment type="function">
    <text evidence="7 10 11">Participates actively in the response to hyperosmotic and heat shock by preventing the aggregation of stress-denatured proteins, in association with DnaK and GrpE. It is the nucleotide exchange factor for DnaK and may function as a thermosensor. Unfolded proteins bind initially to DnaJ; upon interaction with the DnaJ-bound protein, DnaK hydrolyzes its bound ATP, resulting in the formation of a stable complex. GrpE releases ADP from DnaK; ATP binding to DnaK triggers the release of the substrate protein, thus completing the reaction cycle. Several rounds of ATP-dependent interactions between DnaJ, DnaK and GrpE are required for fully efficient folding.</text>
</comment>
<dbReference type="HAMAP" id="MF_01151">
    <property type="entry name" value="GrpE"/>
    <property type="match status" value="1"/>
</dbReference>
<sequence length="202" mass="23417">MLPPHAVIGRDTRTNLMMEEQRDKSADQANIIDQKDTNGVEKNVEQRIADLEAQLAQSKKESTENWNKYLRERADWDNFRKRQERLVSDRVLYQKKALFNKLLEVMDNVERALMYEDTMDKTQIQHTLHMLQWQMNEVLRGEGLNAVPTVGESFNPYMHEAVEAVESSEQPDGVVLEELRKGYTLGEETLRPARVKVSVGSK</sequence>
<evidence type="ECO:0000256" key="8">
    <source>
        <dbReference type="ARBA" id="ARBA00072274"/>
    </source>
</evidence>
<dbReference type="InterPro" id="IPR009012">
    <property type="entry name" value="GrpE_head"/>
</dbReference>
<dbReference type="InterPro" id="IPR013805">
    <property type="entry name" value="GrpE_CC"/>
</dbReference>
<evidence type="ECO:0000256" key="4">
    <source>
        <dbReference type="ARBA" id="ARBA00022490"/>
    </source>
</evidence>
<dbReference type="GO" id="GO:0006457">
    <property type="term" value="P:protein folding"/>
    <property type="evidence" value="ECO:0007669"/>
    <property type="project" value="InterPro"/>
</dbReference>
<evidence type="ECO:0000313" key="13">
    <source>
        <dbReference type="EMBL" id="GER87566.1"/>
    </source>
</evidence>
<dbReference type="PANTHER" id="PTHR21237">
    <property type="entry name" value="GRPE PROTEIN"/>
    <property type="match status" value="1"/>
</dbReference>
<dbReference type="SUPFAM" id="SSF58014">
    <property type="entry name" value="Coiled-coil domain of nucleotide exchange factor GrpE"/>
    <property type="match status" value="1"/>
</dbReference>
<comment type="subcellular location">
    <subcellularLocation>
        <location evidence="1 10">Cytoplasm</location>
    </subcellularLocation>
</comment>
<dbReference type="PROSITE" id="PS01071">
    <property type="entry name" value="GRPE"/>
    <property type="match status" value="1"/>
</dbReference>
<evidence type="ECO:0000256" key="1">
    <source>
        <dbReference type="ARBA" id="ARBA00004496"/>
    </source>
</evidence>
<evidence type="ECO:0000256" key="6">
    <source>
        <dbReference type="ARBA" id="ARBA00023186"/>
    </source>
</evidence>
<evidence type="ECO:0000256" key="12">
    <source>
        <dbReference type="RuleBase" id="RU004478"/>
    </source>
</evidence>
<organism evidence="13 14">
    <name type="scientific">Dictyobacter vulcani</name>
    <dbReference type="NCBI Taxonomy" id="2607529"/>
    <lineage>
        <taxon>Bacteria</taxon>
        <taxon>Bacillati</taxon>
        <taxon>Chloroflexota</taxon>
        <taxon>Ktedonobacteria</taxon>
        <taxon>Ktedonobacterales</taxon>
        <taxon>Dictyobacteraceae</taxon>
        <taxon>Dictyobacter</taxon>
    </lineage>
</organism>
<dbReference type="PRINTS" id="PR00773">
    <property type="entry name" value="GRPEPROTEIN"/>
</dbReference>
<dbReference type="Pfam" id="PF01025">
    <property type="entry name" value="GrpE"/>
    <property type="match status" value="1"/>
</dbReference>
<dbReference type="SUPFAM" id="SSF51064">
    <property type="entry name" value="Head domain of nucleotide exchange factor GrpE"/>
    <property type="match status" value="1"/>
</dbReference>
<dbReference type="CDD" id="cd00446">
    <property type="entry name" value="GrpE"/>
    <property type="match status" value="1"/>
</dbReference>
<reference evidence="13 14" key="1">
    <citation type="submission" date="2019-10" db="EMBL/GenBank/DDBJ databases">
        <title>Dictyobacter vulcani sp. nov., within the class Ktedonobacteria, isolated from soil of volcanic Mt. Zao.</title>
        <authorList>
            <person name="Zheng Y."/>
            <person name="Wang C.M."/>
            <person name="Sakai Y."/>
            <person name="Abe K."/>
            <person name="Yokota A."/>
            <person name="Yabe S."/>
        </authorList>
    </citation>
    <scope>NUCLEOTIDE SEQUENCE [LARGE SCALE GENOMIC DNA]</scope>
    <source>
        <strain evidence="13 14">W12</strain>
    </source>
</reference>
<comment type="similarity">
    <text evidence="2 10 12">Belongs to the GrpE family.</text>
</comment>
<evidence type="ECO:0000256" key="11">
    <source>
        <dbReference type="RuleBase" id="RU000639"/>
    </source>
</evidence>